<dbReference type="PROSITE" id="PS51257">
    <property type="entry name" value="PROKAR_LIPOPROTEIN"/>
    <property type="match status" value="1"/>
</dbReference>
<proteinExistence type="predicted"/>
<gene>
    <name evidence="1" type="ORF">ENS41_06470</name>
</gene>
<accession>A0A7C4CEE2</accession>
<reference evidence="1" key="1">
    <citation type="journal article" date="2020" name="mSystems">
        <title>Genome- and Community-Level Interaction Insights into Carbon Utilization and Element Cycling Functions of Hydrothermarchaeota in Hydrothermal Sediment.</title>
        <authorList>
            <person name="Zhou Z."/>
            <person name="Liu Y."/>
            <person name="Xu W."/>
            <person name="Pan J."/>
            <person name="Luo Z.H."/>
            <person name="Li M."/>
        </authorList>
    </citation>
    <scope>NUCLEOTIDE SEQUENCE [LARGE SCALE GENOMIC DNA]</scope>
    <source>
        <strain evidence="1">SpSt-488</strain>
    </source>
</reference>
<name>A0A7C4CEE2_UNCW3</name>
<comment type="caution">
    <text evidence="1">The sequence shown here is derived from an EMBL/GenBank/DDBJ whole genome shotgun (WGS) entry which is preliminary data.</text>
</comment>
<protein>
    <submittedName>
        <fullName evidence="1">Uncharacterized protein</fullName>
    </submittedName>
</protein>
<sequence>MTFGGLKLVRLTGVACVLAAGLSLALLAAAGCGRMPPEPFWEPTAEDSAAIRAVVSAESLLLRFGFDESELIPLDTTLSDTNRKKLSKDIRDNPFKPRFRCNAMQRLFYRDSFRIETSFIATIDTLRDSVLRGSAWVETTWVETTATVTVVETIPGLLRLQAFKATRYLRDSLLFPSPGETLRLKYYDTLFTDTSLVVEKPLNAAAIGGCVLKKEGGQWKFWKLSGGNRLYAPNPDDAPYLAAVYMASGSRSDTVLLRPDTLKYGIQRFYTKPTQLLNFAVGDSIWVRGLLTSMTDAANFLHYRGTRLRMAAARFYLTEPGLDRLYVEQVPINVLYDMDGRYTAVAWGIPINVTGGVK</sequence>
<evidence type="ECO:0000313" key="1">
    <source>
        <dbReference type="EMBL" id="HGK28584.1"/>
    </source>
</evidence>
<dbReference type="AlphaFoldDB" id="A0A7C4CEE2"/>
<organism evidence="1">
    <name type="scientific">candidate division WOR-3 bacterium</name>
    <dbReference type="NCBI Taxonomy" id="2052148"/>
    <lineage>
        <taxon>Bacteria</taxon>
        <taxon>Bacteria division WOR-3</taxon>
    </lineage>
</organism>
<dbReference type="EMBL" id="DSUT01000138">
    <property type="protein sequence ID" value="HGK28584.1"/>
    <property type="molecule type" value="Genomic_DNA"/>
</dbReference>